<dbReference type="OrthoDB" id="9761586at2"/>
<dbReference type="PANTHER" id="PTHR11365">
    <property type="entry name" value="5-OXOPROLINASE RELATED"/>
    <property type="match status" value="1"/>
</dbReference>
<accession>A3U084</accession>
<evidence type="ECO:0000259" key="2">
    <source>
        <dbReference type="Pfam" id="PF02538"/>
    </source>
</evidence>
<dbReference type="HOGENOM" id="CLU_020413_1_0_5"/>
<dbReference type="InterPro" id="IPR045079">
    <property type="entry name" value="Oxoprolinase-like"/>
</dbReference>
<feature type="region of interest" description="Disordered" evidence="1">
    <location>
        <begin position="516"/>
        <end position="544"/>
    </location>
</feature>
<feature type="domain" description="Hydantoinase B/oxoprolinase" evidence="2">
    <location>
        <begin position="6"/>
        <end position="527"/>
    </location>
</feature>
<dbReference type="PANTHER" id="PTHR11365:SF23">
    <property type="entry name" value="HYPOTHETICAL 5-OXOPROLINASE (EUROFUNG)-RELATED"/>
    <property type="match status" value="1"/>
</dbReference>
<reference evidence="3 4" key="1">
    <citation type="journal article" date="2010" name="J. Bacteriol.">
        <title>Genome sequences of Oceanicola granulosus HTCC2516(T) and Oceanicola batsensis HTCC2597(TDelta).</title>
        <authorList>
            <person name="Thrash J.C."/>
            <person name="Cho J.C."/>
            <person name="Vergin K.L."/>
            <person name="Giovannoni S.J."/>
        </authorList>
    </citation>
    <scope>NUCLEOTIDE SEQUENCE [LARGE SCALE GENOMIC DNA]</scope>
    <source>
        <strain evidence="4">ATCC BAA-863 / DSM 15984 / KCTC 12145 / HTCC2597</strain>
    </source>
</reference>
<dbReference type="InterPro" id="IPR003692">
    <property type="entry name" value="Hydantoinase_B"/>
</dbReference>
<keyword evidence="4" id="KW-1185">Reference proteome</keyword>
<dbReference type="RefSeq" id="WP_009803717.1">
    <property type="nucleotide sequence ID" value="NZ_AAMO01000008.1"/>
</dbReference>
<dbReference type="GO" id="GO:0017168">
    <property type="term" value="F:5-oxoprolinase (ATP-hydrolyzing) activity"/>
    <property type="evidence" value="ECO:0007669"/>
    <property type="project" value="TreeGrafter"/>
</dbReference>
<evidence type="ECO:0000313" key="3">
    <source>
        <dbReference type="EMBL" id="EAQ02175.1"/>
    </source>
</evidence>
<dbReference type="EMBL" id="AAMO01000008">
    <property type="protein sequence ID" value="EAQ02175.1"/>
    <property type="molecule type" value="Genomic_DNA"/>
</dbReference>
<dbReference type="GO" id="GO:0006749">
    <property type="term" value="P:glutathione metabolic process"/>
    <property type="evidence" value="ECO:0007669"/>
    <property type="project" value="TreeGrafter"/>
</dbReference>
<name>A3U084_PSEBH</name>
<dbReference type="STRING" id="252305.OB2597_18871"/>
<dbReference type="AlphaFoldDB" id="A3U084"/>
<feature type="compositionally biased region" description="Basic and acidic residues" evidence="1">
    <location>
        <begin position="528"/>
        <end position="544"/>
    </location>
</feature>
<comment type="caution">
    <text evidence="3">The sequence shown here is derived from an EMBL/GenBank/DDBJ whole genome shotgun (WGS) entry which is preliminary data.</text>
</comment>
<protein>
    <recommendedName>
        <fullName evidence="2">Hydantoinase B/oxoprolinase domain-containing protein</fullName>
    </recommendedName>
</protein>
<gene>
    <name evidence="3" type="ORF">OB2597_18871</name>
</gene>
<dbReference type="GO" id="GO:0005829">
    <property type="term" value="C:cytosol"/>
    <property type="evidence" value="ECO:0007669"/>
    <property type="project" value="TreeGrafter"/>
</dbReference>
<dbReference type="Proteomes" id="UP000004318">
    <property type="component" value="Unassembled WGS sequence"/>
</dbReference>
<proteinExistence type="predicted"/>
<sequence length="544" mass="59133">MSDQIDPITRSVIQHRMSAIVEEMGEAMLRTAYSQILNSSRDFSMGIVDRQCRLIAQADHIPVHVGALPAAVRALEARFGDDVHEGDVFVLNDPYHGGSHLPDVTVFVPVFAGGERRLWTVVRAHVGDIGGATHGGYNPDAREIYHEGLRLPPLKLAEKGVMREDVIEMIALNVRLPREFRGDLDAIIGAGRLGRRSLDRLYGEFSADLVDRAIEEILDGAEARTRAIIEGWPDGVYEGTAYLDDDGRGRQDVAIRAAVTVDGGRIAVDLTRSDPQSESFVNSPHANTQAAVSMALAYLIDADIPKNDGVFRLIDITTKKGTIVDPEEGAPVTLSTTHPSNEIVEAMVRALQTACPQRCMGGWSRRFRISFTGQNPRNGRPFIWHMFHARPGGGASPAGDGWSGAGEWHTVGGIKFGSVEVSEARFPLFFDRHEFRPGSGGDGTYRGGLGGELDLRIEVPAYAHTAGEGARHGSAGIAGGRDGKPHDYRMVTDEGETRLATKQFGISVPEGAHFRVRSAGGGGWGDPANRRAEDRKRDEDREII</sequence>
<dbReference type="Pfam" id="PF02538">
    <property type="entry name" value="Hydantoinase_B"/>
    <property type="match status" value="1"/>
</dbReference>
<evidence type="ECO:0000256" key="1">
    <source>
        <dbReference type="SAM" id="MobiDB-lite"/>
    </source>
</evidence>
<evidence type="ECO:0000313" key="4">
    <source>
        <dbReference type="Proteomes" id="UP000004318"/>
    </source>
</evidence>
<organism evidence="3 4">
    <name type="scientific">Pseudooceanicola batsensis (strain ATCC BAA-863 / DSM 15984 / KCTC 12145 / HTCC2597)</name>
    <name type="common">Oceanicola batsensis</name>
    <dbReference type="NCBI Taxonomy" id="252305"/>
    <lineage>
        <taxon>Bacteria</taxon>
        <taxon>Pseudomonadati</taxon>
        <taxon>Pseudomonadota</taxon>
        <taxon>Alphaproteobacteria</taxon>
        <taxon>Rhodobacterales</taxon>
        <taxon>Paracoccaceae</taxon>
        <taxon>Pseudooceanicola</taxon>
    </lineage>
</organism>